<keyword evidence="2" id="KW-1185">Reference proteome</keyword>
<dbReference type="AlphaFoldDB" id="A0A9Q8UWN3"/>
<protein>
    <recommendedName>
        <fullName evidence="3">Chitin synthase</fullName>
    </recommendedName>
</protein>
<proteinExistence type="predicted"/>
<dbReference type="EMBL" id="CP090175">
    <property type="protein sequence ID" value="UJO25196.1"/>
    <property type="molecule type" value="Genomic_DNA"/>
</dbReference>
<evidence type="ECO:0000313" key="2">
    <source>
        <dbReference type="Proteomes" id="UP000756132"/>
    </source>
</evidence>
<accession>A0A9Q8UWN3</accession>
<dbReference type="OrthoDB" id="370884at2759"/>
<reference evidence="1" key="1">
    <citation type="submission" date="2021-12" db="EMBL/GenBank/DDBJ databases">
        <authorList>
            <person name="Zaccaron A."/>
            <person name="Stergiopoulos I."/>
        </authorList>
    </citation>
    <scope>NUCLEOTIDE SEQUENCE</scope>
    <source>
        <strain evidence="1">Race5_Kim</strain>
    </source>
</reference>
<dbReference type="GeneID" id="71994250"/>
<name>A0A9Q8UWN3_PASFU</name>
<evidence type="ECO:0000313" key="1">
    <source>
        <dbReference type="EMBL" id="UJO25196.1"/>
    </source>
</evidence>
<dbReference type="Proteomes" id="UP000756132">
    <property type="component" value="Chromosome 13"/>
</dbReference>
<dbReference type="RefSeq" id="XP_047769562.1">
    <property type="nucleotide sequence ID" value="XM_047913520.1"/>
</dbReference>
<dbReference type="KEGG" id="ffu:CLAFUR5_14372"/>
<reference evidence="1" key="2">
    <citation type="journal article" date="2022" name="Microb. Genom.">
        <title>A chromosome-scale genome assembly of the tomato pathogen Cladosporium fulvum reveals a compartmentalized genome architecture and the presence of a dispensable chromosome.</title>
        <authorList>
            <person name="Zaccaron A.Z."/>
            <person name="Chen L.H."/>
            <person name="Samaras A."/>
            <person name="Stergiopoulos I."/>
        </authorList>
    </citation>
    <scope>NUCLEOTIDE SEQUENCE</scope>
    <source>
        <strain evidence="1">Race5_Kim</strain>
    </source>
</reference>
<evidence type="ECO:0008006" key="3">
    <source>
        <dbReference type="Google" id="ProtNLM"/>
    </source>
</evidence>
<dbReference type="Pfam" id="PF03142">
    <property type="entry name" value="Chitin_synth_2"/>
    <property type="match status" value="1"/>
</dbReference>
<organism evidence="1 2">
    <name type="scientific">Passalora fulva</name>
    <name type="common">Tomato leaf mold</name>
    <name type="synonym">Cladosporium fulvum</name>
    <dbReference type="NCBI Taxonomy" id="5499"/>
    <lineage>
        <taxon>Eukaryota</taxon>
        <taxon>Fungi</taxon>
        <taxon>Dikarya</taxon>
        <taxon>Ascomycota</taxon>
        <taxon>Pezizomycotina</taxon>
        <taxon>Dothideomycetes</taxon>
        <taxon>Dothideomycetidae</taxon>
        <taxon>Mycosphaerellales</taxon>
        <taxon>Mycosphaerellaceae</taxon>
        <taxon>Fulvia</taxon>
    </lineage>
</organism>
<gene>
    <name evidence="1" type="ORF">CLAFUR5_14372</name>
</gene>
<sequence length="80" mass="9355">MNTIMILSLLVHETHRKIKPLEREVPETPESLVLLVPCYNENQEEITRFLESLHEQQKIEDHQQCIFIICDGRARGPGMD</sequence>